<dbReference type="Proteomes" id="UP000612055">
    <property type="component" value="Unassembled WGS sequence"/>
</dbReference>
<dbReference type="PANTHER" id="PTHR23301:SF0">
    <property type="entry name" value="CHITIN-BINDING TYPE-2 DOMAIN-CONTAINING PROTEIN-RELATED"/>
    <property type="match status" value="1"/>
</dbReference>
<feature type="region of interest" description="Disordered" evidence="3">
    <location>
        <begin position="430"/>
        <end position="831"/>
    </location>
</feature>
<feature type="compositionally biased region" description="Low complexity" evidence="3">
    <location>
        <begin position="572"/>
        <end position="627"/>
    </location>
</feature>
<feature type="compositionally biased region" description="Pro residues" evidence="3">
    <location>
        <begin position="519"/>
        <end position="529"/>
    </location>
</feature>
<gene>
    <name evidence="5" type="ORF">HYH03_014477</name>
</gene>
<evidence type="ECO:0000256" key="3">
    <source>
        <dbReference type="SAM" id="MobiDB-lite"/>
    </source>
</evidence>
<feature type="compositionally biased region" description="Pro residues" evidence="3">
    <location>
        <begin position="128"/>
        <end position="140"/>
    </location>
</feature>
<dbReference type="AlphaFoldDB" id="A0A836BTH7"/>
<protein>
    <recommendedName>
        <fullName evidence="4">Pherophorin domain-containing protein</fullName>
    </recommendedName>
</protein>
<evidence type="ECO:0000259" key="4">
    <source>
        <dbReference type="Pfam" id="PF12499"/>
    </source>
</evidence>
<dbReference type="OrthoDB" id="542386at2759"/>
<proteinExistence type="predicted"/>
<dbReference type="PANTHER" id="PTHR23301">
    <property type="entry name" value="CHITIN BINDING PERITROPHIN-A"/>
    <property type="match status" value="1"/>
</dbReference>
<evidence type="ECO:0000313" key="6">
    <source>
        <dbReference type="Proteomes" id="UP000612055"/>
    </source>
</evidence>
<feature type="compositionally biased region" description="Low complexity" evidence="3">
    <location>
        <begin position="670"/>
        <end position="681"/>
    </location>
</feature>
<dbReference type="InterPro" id="IPR051940">
    <property type="entry name" value="Chitin_bind-dev_reg"/>
</dbReference>
<feature type="compositionally biased region" description="Low complexity" evidence="3">
    <location>
        <begin position="530"/>
        <end position="564"/>
    </location>
</feature>
<accession>A0A836BTH7</accession>
<dbReference type="EMBL" id="JAEHOE010000105">
    <property type="protein sequence ID" value="KAG2486883.1"/>
    <property type="molecule type" value="Genomic_DNA"/>
</dbReference>
<sequence length="1142" mass="119743">MVDKIAFDITADCSVKTNILSVELGKDRWDSWETKSWTLNAAGDKGYELRIYNMDKNRTSFTGMPICITTTQPCMGLKDLCDVEGGKCRYSLSESGNSTFCPVCVVTPSRPPPSPAPLRPSPPRRPRLPSAPKPPPPSPPAPCEVCATIVIKPPENLQGPPFTLTEAQCQELGTEIAADLNNLTDAYGARMLEPFTYGTCSPTYQPPSGSTPAVYPYLQVCGAFFSDAEGEKVPEDDLKPLMESWVIWATQCPVAFTGYAVSVVVDSPEGDGCLQGLYTPEACAPLVPASPPAIPPASPPASPPPPCHVCARVQIKPPNPLTGPLFTFTPRMCQDLGEQIAGDLNNAAADLGAVLLEEFVYPGECSPEYLPGPPAKYPYVMVCGTFASDAEGEKLQAIIADLMPAWISWATDCPVTLTGYSAEVIVGDEDARRRPRAHRQSLPARPRPLRLLPTSSPPLAATPAPAATQTASSPPTASAATPATVASSSSSPSSSPLLRRPSAPSATATSTAPSTAPSSPTPTPSPSPASTPTSTSTSSPPATSSATPTSSTSTTPTPSSTAPTTPSPSPSPSATSASSSTPSATATSITTPTSSTSTTASTTSATSTASATSPTTAASATPSSTRPHPQPPPPPPPPPPPLPPPPAAAATTSNSPAAAAATPAAPPATAPSSTAAARPTASPAPSPPRLPRHRLRLLLLRRRRLPLHHRCRRRRLHRHRHRRRLRPPPPPPLPPDPPSPPPYPPSPPPPAPAPAPPPPPPPSPPPPNPPNPPPRPPAPPRPPLPPPKPPRPPPRPSPRPPRPPPRPPRPSPRPPVPRPPSPQPPAPPAGCEVCSTVTIQPPVTATGEIVNWGNKLPSCNESAGIIAELWQTLVDDAGAVMSVRFAYENCSTAYDLDNKIYPFVTVCGTFATVEESQKISQEAVDQTLQNVLEALLGGECPPDFQGYRFQAVIESDNEACLQGSVDQSCSPVPTPTPPPSPITMTHVCDASTANVPYGLTPLAVNTSGVDQTGARATTMCTTVEGQSCTADGSFKTRCCRMNFAKIEVLIRTECRTSLRRTTINDQQVEWQWASYNTTTLQTSAIKYTMLSSLVPKPTGTTFCWTVEAGTACSTPEGFCHDGRCQGTIFNTDNGCCPVSLLT</sequence>
<evidence type="ECO:0000256" key="1">
    <source>
        <dbReference type="ARBA" id="ARBA00022669"/>
    </source>
</evidence>
<feature type="region of interest" description="Disordered" evidence="3">
    <location>
        <begin position="109"/>
        <end position="140"/>
    </location>
</feature>
<keyword evidence="2" id="KW-1015">Disulfide bond</keyword>
<keyword evidence="6" id="KW-1185">Reference proteome</keyword>
<feature type="domain" description="Pherophorin" evidence="4">
    <location>
        <begin position="987"/>
        <end position="1137"/>
    </location>
</feature>
<evidence type="ECO:0000313" key="5">
    <source>
        <dbReference type="EMBL" id="KAG2486883.1"/>
    </source>
</evidence>
<comment type="caution">
    <text evidence="5">The sequence shown here is derived from an EMBL/GenBank/DDBJ whole genome shotgun (WGS) entry which is preliminary data.</text>
</comment>
<feature type="compositionally biased region" description="Pro residues" evidence="3">
    <location>
        <begin position="628"/>
        <end position="647"/>
    </location>
</feature>
<dbReference type="InterPro" id="IPR024616">
    <property type="entry name" value="Pherophorin"/>
</dbReference>
<feature type="domain" description="Pherophorin" evidence="4">
    <location>
        <begin position="2"/>
        <end position="102"/>
    </location>
</feature>
<feature type="compositionally biased region" description="Low complexity" evidence="3">
    <location>
        <begin position="648"/>
        <end position="663"/>
    </location>
</feature>
<feature type="compositionally biased region" description="Low complexity" evidence="3">
    <location>
        <begin position="441"/>
        <end position="518"/>
    </location>
</feature>
<organism evidence="5 6">
    <name type="scientific">Edaphochlamys debaryana</name>
    <dbReference type="NCBI Taxonomy" id="47281"/>
    <lineage>
        <taxon>Eukaryota</taxon>
        <taxon>Viridiplantae</taxon>
        <taxon>Chlorophyta</taxon>
        <taxon>core chlorophytes</taxon>
        <taxon>Chlorophyceae</taxon>
        <taxon>CS clade</taxon>
        <taxon>Chlamydomonadales</taxon>
        <taxon>Chlamydomonadales incertae sedis</taxon>
        <taxon>Edaphochlamys</taxon>
    </lineage>
</organism>
<name>A0A836BTH7_9CHLO</name>
<evidence type="ECO:0000256" key="2">
    <source>
        <dbReference type="ARBA" id="ARBA00023157"/>
    </source>
</evidence>
<feature type="compositionally biased region" description="Pro residues" evidence="3">
    <location>
        <begin position="109"/>
        <end position="121"/>
    </location>
</feature>
<keyword evidence="1" id="KW-0147">Chitin-binding</keyword>
<dbReference type="Pfam" id="PF12499">
    <property type="entry name" value="DUF3707"/>
    <property type="match status" value="2"/>
</dbReference>
<reference evidence="5" key="1">
    <citation type="journal article" date="2020" name="bioRxiv">
        <title>Comparative genomics of Chlamydomonas.</title>
        <authorList>
            <person name="Craig R.J."/>
            <person name="Hasan A.R."/>
            <person name="Ness R.W."/>
            <person name="Keightley P.D."/>
        </authorList>
    </citation>
    <scope>NUCLEOTIDE SEQUENCE</scope>
    <source>
        <strain evidence="5">CCAP 11/70</strain>
    </source>
</reference>
<feature type="compositionally biased region" description="Pro residues" evidence="3">
    <location>
        <begin position="727"/>
        <end position="828"/>
    </location>
</feature>
<dbReference type="GO" id="GO:0008061">
    <property type="term" value="F:chitin binding"/>
    <property type="evidence" value="ECO:0007669"/>
    <property type="project" value="UniProtKB-KW"/>
</dbReference>
<feature type="compositionally biased region" description="Basic residues" evidence="3">
    <location>
        <begin position="690"/>
        <end position="726"/>
    </location>
</feature>